<accession>A0A369JY39</accession>
<feature type="compositionally biased region" description="Pro residues" evidence="1">
    <location>
        <begin position="214"/>
        <end position="226"/>
    </location>
</feature>
<organism evidence="2 3">
    <name type="scientific">Hypsizygus marmoreus</name>
    <name type="common">White beech mushroom</name>
    <name type="synonym">Agaricus marmoreus</name>
    <dbReference type="NCBI Taxonomy" id="39966"/>
    <lineage>
        <taxon>Eukaryota</taxon>
        <taxon>Fungi</taxon>
        <taxon>Dikarya</taxon>
        <taxon>Basidiomycota</taxon>
        <taxon>Agaricomycotina</taxon>
        <taxon>Agaricomycetes</taxon>
        <taxon>Agaricomycetidae</taxon>
        <taxon>Agaricales</taxon>
        <taxon>Tricholomatineae</taxon>
        <taxon>Lyophyllaceae</taxon>
        <taxon>Hypsizygus</taxon>
    </lineage>
</organism>
<evidence type="ECO:0000313" key="3">
    <source>
        <dbReference type="Proteomes" id="UP000076154"/>
    </source>
</evidence>
<feature type="region of interest" description="Disordered" evidence="1">
    <location>
        <begin position="528"/>
        <end position="561"/>
    </location>
</feature>
<evidence type="ECO:0000256" key="1">
    <source>
        <dbReference type="SAM" id="MobiDB-lite"/>
    </source>
</evidence>
<dbReference type="AlphaFoldDB" id="A0A369JY39"/>
<feature type="region of interest" description="Disordered" evidence="1">
    <location>
        <begin position="780"/>
        <end position="802"/>
    </location>
</feature>
<feature type="compositionally biased region" description="Low complexity" evidence="1">
    <location>
        <begin position="193"/>
        <end position="209"/>
    </location>
</feature>
<feature type="compositionally biased region" description="Basic and acidic residues" evidence="1">
    <location>
        <begin position="788"/>
        <end position="801"/>
    </location>
</feature>
<feature type="compositionally biased region" description="Low complexity" evidence="1">
    <location>
        <begin position="358"/>
        <end position="385"/>
    </location>
</feature>
<feature type="region of interest" description="Disordered" evidence="1">
    <location>
        <begin position="354"/>
        <end position="400"/>
    </location>
</feature>
<proteinExistence type="predicted"/>
<feature type="region of interest" description="Disordered" evidence="1">
    <location>
        <begin position="98"/>
        <end position="135"/>
    </location>
</feature>
<dbReference type="InParanoid" id="A0A369JY39"/>
<feature type="compositionally biased region" description="Pro residues" evidence="1">
    <location>
        <begin position="234"/>
        <end position="250"/>
    </location>
</feature>
<name>A0A369JY39_HYPMA</name>
<dbReference type="STRING" id="39966.A0A369JY39"/>
<feature type="compositionally biased region" description="Low complexity" evidence="1">
    <location>
        <begin position="125"/>
        <end position="135"/>
    </location>
</feature>
<feature type="compositionally biased region" description="Polar residues" evidence="1">
    <location>
        <begin position="547"/>
        <end position="561"/>
    </location>
</feature>
<dbReference type="OrthoDB" id="3264780at2759"/>
<dbReference type="EMBL" id="LUEZ02000040">
    <property type="protein sequence ID" value="RDB26140.1"/>
    <property type="molecule type" value="Genomic_DNA"/>
</dbReference>
<comment type="caution">
    <text evidence="2">The sequence shown here is derived from an EMBL/GenBank/DDBJ whole genome shotgun (WGS) entry which is preliminary data.</text>
</comment>
<evidence type="ECO:0000313" key="2">
    <source>
        <dbReference type="EMBL" id="RDB26140.1"/>
    </source>
</evidence>
<reference evidence="2" key="1">
    <citation type="submission" date="2018-04" db="EMBL/GenBank/DDBJ databases">
        <title>Whole genome sequencing of Hypsizygus marmoreus.</title>
        <authorList>
            <person name="Choi I.-G."/>
            <person name="Min B."/>
            <person name="Kim J.-G."/>
            <person name="Kim S."/>
            <person name="Oh Y.-L."/>
            <person name="Kong W.-S."/>
            <person name="Park H."/>
            <person name="Jeong J."/>
            <person name="Song E.-S."/>
        </authorList>
    </citation>
    <scope>NUCLEOTIDE SEQUENCE [LARGE SCALE GENOMIC DNA]</scope>
    <source>
        <strain evidence="2">51987-8</strain>
    </source>
</reference>
<dbReference type="Proteomes" id="UP000076154">
    <property type="component" value="Unassembled WGS sequence"/>
</dbReference>
<protein>
    <submittedName>
        <fullName evidence="2">Uncharacterized protein</fullName>
    </submittedName>
</protein>
<gene>
    <name evidence="2" type="ORF">Hypma_006571</name>
</gene>
<sequence length="898" mass="96739">MTNRRYTYGSRSDVAVAMLNIRTGLWHAFFCRFILIDHLNLEETIKSLSENIEHRVRRKFAPGPHHPTYIILPSSWPLSSLKSWLRRYPFALKSAMQSDTVVDQTEEDEDSLFGSPPSTPARGRSPSPALALPSASYSTQNVGTIALPGSHHYSELPVNPLASSSSRAYNEPSPRPPAQSPSTLKYYRPHVLSTSSASSSSGAFAASTGRPKKTAPPPPKPLPKPPPPKKPKPTPRPPPPQIPLPDPSAPLPANFLRNQTALLGTAGLVAGIKPANLSHRHTRGTIASNPIVVEDEDDAPRLGRTSRFRQPYAQPVDPTLLPTPSTQDVVAMLIGQKDIFPVLESLLKLIANGSGHTSTSSFRSSSTRSISSQQFESQSTSSTSSDVRPPQKKRKLNRVPAGAVDWDVPYPFPQGEGPDSYRSTWERERGRQLISQLVTLIKTAAKKAATRLYVQHEAARKERRDEAAKKAIQEDQRAPHMQESAYRIFANETKVHGHYRPSTVTYGLVGEAAVSAEAQVLEVLTDASNGKGKAPVGPTPSPYLSMGSKNSTSGPQPSTPFDQLISSLLAATPNANLAKSSPSVLPGTVVMLNSDSNFNSGSSTPMSSGGSEDGMNVDQGLFDNWMNILQTFPMPSEGFAQTQASGIPEGSTSAVTTEEDFGFFDDVDPNFDFDMNTSASQSTLSATTMGAYIHDNLIDPALLAISAPSQTANVVSGHNLEHTPSLAVSPMSSIAGSGPTTPNSANWDLAYPDVVMTGELGRGLGGQGGDEGYLETVMQQQGQGEGGDAQKQDKGKGREVETSLPKSIIPLSTTWTSTASAPYQVFSYPGLVTSTSTLQTVPQPTVEKTLNKEDILRRAAERKKLLQEELNRVKTQLWETTIEQGVLAHLSKQYNQAA</sequence>
<keyword evidence="3" id="KW-1185">Reference proteome</keyword>
<feature type="region of interest" description="Disordered" evidence="1">
    <location>
        <begin position="157"/>
        <end position="253"/>
    </location>
</feature>